<protein>
    <recommendedName>
        <fullName evidence="4">Transmembrane protein</fullName>
    </recommendedName>
</protein>
<name>A0A1X1PEY8_9BURK</name>
<keyword evidence="1" id="KW-1133">Transmembrane helix</keyword>
<reference evidence="2 3" key="1">
    <citation type="submission" date="2017-04" db="EMBL/GenBank/DDBJ databases">
        <title>Burkholderia puraquae sp. nov., a novel Burkholderia cepacia complex species from hospital setting samples.</title>
        <authorList>
            <person name="Martina P."/>
            <person name="Leguizamon M."/>
            <person name="Prieto C."/>
            <person name="Sousa S."/>
            <person name="Montanaro P."/>
            <person name="Draghi W."/>
            <person name="Staembler M."/>
            <person name="Bettiol M."/>
            <person name="Figoli C."/>
            <person name="Palau J."/>
            <person name="Alvarez F."/>
            <person name="Benetti S."/>
            <person name="Anchat E."/>
            <person name="Vescina C."/>
            <person name="Ferreras J."/>
            <person name="Lasch P."/>
            <person name="Lagares A."/>
            <person name="Zorreguieta A."/>
            <person name="Yantorno O."/>
            <person name="Bosch A."/>
        </authorList>
    </citation>
    <scope>NUCLEOTIDE SEQUENCE [LARGE SCALE GENOMIC DNA]</scope>
    <source>
        <strain evidence="2 3">CAMPA 1040</strain>
    </source>
</reference>
<proteinExistence type="predicted"/>
<keyword evidence="1" id="KW-0472">Membrane</keyword>
<feature type="transmembrane region" description="Helical" evidence="1">
    <location>
        <begin position="39"/>
        <end position="65"/>
    </location>
</feature>
<comment type="caution">
    <text evidence="2">The sequence shown here is derived from an EMBL/GenBank/DDBJ whole genome shotgun (WGS) entry which is preliminary data.</text>
</comment>
<sequence>MWGLLVAAACLYVFGHIPWPDALQSRSAGCSDMEHCAPHAVYIATLLITVIWPSVVFATLNVFAYKRWSLRRWSIKFAASTLFVMLIYLLLHVAPYLWLVDRWLAR</sequence>
<dbReference type="AlphaFoldDB" id="A0A1X1PEY8"/>
<evidence type="ECO:0000256" key="1">
    <source>
        <dbReference type="SAM" id="Phobius"/>
    </source>
</evidence>
<evidence type="ECO:0000313" key="3">
    <source>
        <dbReference type="Proteomes" id="UP000193146"/>
    </source>
</evidence>
<evidence type="ECO:0008006" key="4">
    <source>
        <dbReference type="Google" id="ProtNLM"/>
    </source>
</evidence>
<dbReference type="EMBL" id="NBYX01000009">
    <property type="protein sequence ID" value="ORT84563.1"/>
    <property type="molecule type" value="Genomic_DNA"/>
</dbReference>
<gene>
    <name evidence="2" type="ORF">B7G54_18525</name>
</gene>
<organism evidence="2 3">
    <name type="scientific">Burkholderia puraquae</name>
    <dbReference type="NCBI Taxonomy" id="1904757"/>
    <lineage>
        <taxon>Bacteria</taxon>
        <taxon>Pseudomonadati</taxon>
        <taxon>Pseudomonadota</taxon>
        <taxon>Betaproteobacteria</taxon>
        <taxon>Burkholderiales</taxon>
        <taxon>Burkholderiaceae</taxon>
        <taxon>Burkholderia</taxon>
        <taxon>Burkholderia cepacia complex</taxon>
    </lineage>
</organism>
<evidence type="ECO:0000313" key="2">
    <source>
        <dbReference type="EMBL" id="ORT84563.1"/>
    </source>
</evidence>
<dbReference type="OrthoDB" id="9019414at2"/>
<keyword evidence="1" id="KW-0812">Transmembrane</keyword>
<feature type="transmembrane region" description="Helical" evidence="1">
    <location>
        <begin position="77"/>
        <end position="98"/>
    </location>
</feature>
<dbReference type="Proteomes" id="UP000193146">
    <property type="component" value="Unassembled WGS sequence"/>
</dbReference>
<accession>A0A1X1PEY8</accession>
<keyword evidence="3" id="KW-1185">Reference proteome</keyword>